<dbReference type="PANTHER" id="PTHR24421:SF59">
    <property type="entry name" value="OXYGEN SENSOR HISTIDINE KINASE NREB"/>
    <property type="match status" value="1"/>
</dbReference>
<dbReference type="Pfam" id="PF02518">
    <property type="entry name" value="HATPase_c"/>
    <property type="match status" value="1"/>
</dbReference>
<dbReference type="Pfam" id="PF13426">
    <property type="entry name" value="PAS_9"/>
    <property type="match status" value="1"/>
</dbReference>
<reference evidence="8 9" key="2">
    <citation type="submission" date="2020-02" db="EMBL/GenBank/DDBJ databases">
        <title>The new genus of Enterobacteriales.</title>
        <authorList>
            <person name="Kim I.S."/>
        </authorList>
    </citation>
    <scope>NUCLEOTIDE SEQUENCE [LARGE SCALE GENOMIC DNA]</scope>
    <source>
        <strain evidence="8 9">SAP-6</strain>
    </source>
</reference>
<dbReference type="PROSITE" id="PS50113">
    <property type="entry name" value="PAC"/>
    <property type="match status" value="1"/>
</dbReference>
<dbReference type="InterPro" id="IPR011712">
    <property type="entry name" value="Sig_transdc_His_kin_sub3_dim/P"/>
</dbReference>
<dbReference type="InterPro" id="IPR035965">
    <property type="entry name" value="PAS-like_dom_sf"/>
</dbReference>
<feature type="domain" description="PAC" evidence="7">
    <location>
        <begin position="215"/>
        <end position="268"/>
    </location>
</feature>
<gene>
    <name evidence="8" type="ORF">GRH90_11625</name>
</gene>
<keyword evidence="2" id="KW-0808">Transferase</keyword>
<evidence type="ECO:0000256" key="2">
    <source>
        <dbReference type="ARBA" id="ARBA00022679"/>
    </source>
</evidence>
<keyword evidence="9" id="KW-1185">Reference proteome</keyword>
<dbReference type="Pfam" id="PF08448">
    <property type="entry name" value="PAS_4"/>
    <property type="match status" value="1"/>
</dbReference>
<comment type="caution">
    <text evidence="8">The sequence shown here is derived from an EMBL/GenBank/DDBJ whole genome shotgun (WGS) entry which is preliminary data.</text>
</comment>
<dbReference type="InterPro" id="IPR013656">
    <property type="entry name" value="PAS_4"/>
</dbReference>
<feature type="domain" description="Histidine kinase" evidence="5">
    <location>
        <begin position="459"/>
        <end position="544"/>
    </location>
</feature>
<feature type="domain" description="PAS" evidence="6">
    <location>
        <begin position="143"/>
        <end position="179"/>
    </location>
</feature>
<dbReference type="Gene3D" id="3.30.450.20">
    <property type="entry name" value="PAS domain"/>
    <property type="match status" value="2"/>
</dbReference>
<dbReference type="GO" id="GO:0000155">
    <property type="term" value="F:phosphorelay sensor kinase activity"/>
    <property type="evidence" value="ECO:0007669"/>
    <property type="project" value="InterPro"/>
</dbReference>
<dbReference type="CDD" id="cd16917">
    <property type="entry name" value="HATPase_UhpB-NarQ-NarX-like"/>
    <property type="match status" value="1"/>
</dbReference>
<evidence type="ECO:0000256" key="1">
    <source>
        <dbReference type="ARBA" id="ARBA00022553"/>
    </source>
</evidence>
<dbReference type="AlphaFoldDB" id="A0A845SJ49"/>
<dbReference type="CDD" id="cd00130">
    <property type="entry name" value="PAS"/>
    <property type="match status" value="2"/>
</dbReference>
<dbReference type="InterPro" id="IPR000014">
    <property type="entry name" value="PAS"/>
</dbReference>
<dbReference type="Gene3D" id="3.30.565.10">
    <property type="entry name" value="Histidine kinase-like ATPase, C-terminal domain"/>
    <property type="match status" value="1"/>
</dbReference>
<dbReference type="Pfam" id="PF07730">
    <property type="entry name" value="HisKA_3"/>
    <property type="match status" value="1"/>
</dbReference>
<dbReference type="SUPFAM" id="SSF55874">
    <property type="entry name" value="ATPase domain of HSP90 chaperone/DNA topoisomerase II/histidine kinase"/>
    <property type="match status" value="1"/>
</dbReference>
<dbReference type="InterPro" id="IPR036890">
    <property type="entry name" value="HATPase_C_sf"/>
</dbReference>
<dbReference type="InterPro" id="IPR003594">
    <property type="entry name" value="HATPase_dom"/>
</dbReference>
<dbReference type="PANTHER" id="PTHR24421">
    <property type="entry name" value="NITRATE/NITRITE SENSOR PROTEIN NARX-RELATED"/>
    <property type="match status" value="1"/>
</dbReference>
<evidence type="ECO:0000313" key="8">
    <source>
        <dbReference type="EMBL" id="NDL63392.1"/>
    </source>
</evidence>
<dbReference type="PROSITE" id="PS50112">
    <property type="entry name" value="PAS"/>
    <property type="match status" value="2"/>
</dbReference>
<accession>A0A845SJ49</accession>
<keyword evidence="1" id="KW-0597">Phosphoprotein</keyword>
<protein>
    <submittedName>
        <fullName evidence="8">PAS domain S-box protein</fullName>
    </submittedName>
</protein>
<dbReference type="SMART" id="SM00091">
    <property type="entry name" value="PAS"/>
    <property type="match status" value="2"/>
</dbReference>
<evidence type="ECO:0000259" key="5">
    <source>
        <dbReference type="PROSITE" id="PS50109"/>
    </source>
</evidence>
<evidence type="ECO:0000256" key="4">
    <source>
        <dbReference type="ARBA" id="ARBA00023012"/>
    </source>
</evidence>
<dbReference type="Gene3D" id="1.20.5.1930">
    <property type="match status" value="1"/>
</dbReference>
<keyword evidence="3" id="KW-0418">Kinase</keyword>
<dbReference type="NCBIfam" id="TIGR00229">
    <property type="entry name" value="sensory_box"/>
    <property type="match status" value="2"/>
</dbReference>
<keyword evidence="4" id="KW-0902">Two-component regulatory system</keyword>
<dbReference type="Proteomes" id="UP000461443">
    <property type="component" value="Unassembled WGS sequence"/>
</dbReference>
<sequence>MNLSEIFCGNSMKNADMDMIISPSFVLDRINDAIYLVNQELELVYINNKACRMLGYTHHEMTQLRLSDVDHELKDRDVSMLWWKLSMQPNGIRFTSQHRDRAGNLIPVEISSSHYAVHRPEHILCVVRDIRDIKQQTLRRLEQEQQFRSLVENTPELIARFDLNMRCVYVNASVLDLLGCDLRQAEGWKLTDCIPWHEAGMGLFKLVTSTLPSGKSSEGELALEIGGTQKVVHVRCVAEFDLLGQIKSILTIGRDITQFRETERQLRESHRQLRMLARTQNARGELERKHIAREVHDELGQHLTSLRVGLSLMNMQLAKNERGAAHKNAGTNADAGVSMNAEAHTAMQAGNHAGIDAGGRIGANGGTRGAGGHTGGRDPVDDIYAGQMANLMALVDSTIHVVRDISTRLRPNVLNMGLIPALEWLRDEFIRHNQCGCVLIAPDENDVRLDEESSTTVFRVVQESLTNVTRHAMATKVTLIVQLNQKTLQILIRDNGRGFRPERIAKNAFGLLGIRERVAMLNGAVTIDSAPGKGTLIRLTLPIG</sequence>
<name>A0A845SJ49_9GAMM</name>
<proteinExistence type="predicted"/>
<evidence type="ECO:0000259" key="6">
    <source>
        <dbReference type="PROSITE" id="PS50112"/>
    </source>
</evidence>
<dbReference type="GO" id="GO:0046983">
    <property type="term" value="F:protein dimerization activity"/>
    <property type="evidence" value="ECO:0007669"/>
    <property type="project" value="InterPro"/>
</dbReference>
<evidence type="ECO:0000256" key="3">
    <source>
        <dbReference type="ARBA" id="ARBA00022777"/>
    </source>
</evidence>
<dbReference type="InterPro" id="IPR000700">
    <property type="entry name" value="PAS-assoc_C"/>
</dbReference>
<dbReference type="PROSITE" id="PS50109">
    <property type="entry name" value="HIS_KIN"/>
    <property type="match status" value="1"/>
</dbReference>
<organism evidence="8 9">
    <name type="scientific">Acerihabitans arboris</name>
    <dbReference type="NCBI Taxonomy" id="2691583"/>
    <lineage>
        <taxon>Bacteria</taxon>
        <taxon>Pseudomonadati</taxon>
        <taxon>Pseudomonadota</taxon>
        <taxon>Gammaproteobacteria</taxon>
        <taxon>Enterobacterales</taxon>
        <taxon>Pectobacteriaceae</taxon>
        <taxon>Acerihabitans</taxon>
    </lineage>
</organism>
<dbReference type="InterPro" id="IPR005467">
    <property type="entry name" value="His_kinase_dom"/>
</dbReference>
<dbReference type="GO" id="GO:0016020">
    <property type="term" value="C:membrane"/>
    <property type="evidence" value="ECO:0007669"/>
    <property type="project" value="InterPro"/>
</dbReference>
<reference evidence="8 9" key="1">
    <citation type="submission" date="2019-12" db="EMBL/GenBank/DDBJ databases">
        <authorList>
            <person name="Lee S.D."/>
        </authorList>
    </citation>
    <scope>NUCLEOTIDE SEQUENCE [LARGE SCALE GENOMIC DNA]</scope>
    <source>
        <strain evidence="8 9">SAP-6</strain>
    </source>
</reference>
<evidence type="ECO:0000259" key="7">
    <source>
        <dbReference type="PROSITE" id="PS50113"/>
    </source>
</evidence>
<dbReference type="SUPFAM" id="SSF55785">
    <property type="entry name" value="PYP-like sensor domain (PAS domain)"/>
    <property type="match status" value="2"/>
</dbReference>
<evidence type="ECO:0000313" key="9">
    <source>
        <dbReference type="Proteomes" id="UP000461443"/>
    </source>
</evidence>
<feature type="domain" description="PAS" evidence="6">
    <location>
        <begin position="26"/>
        <end position="61"/>
    </location>
</feature>
<dbReference type="EMBL" id="WUBS01000007">
    <property type="protein sequence ID" value="NDL63392.1"/>
    <property type="molecule type" value="Genomic_DNA"/>
</dbReference>
<dbReference type="InterPro" id="IPR050482">
    <property type="entry name" value="Sensor_HK_TwoCompSys"/>
</dbReference>